<evidence type="ECO:0000259" key="2">
    <source>
        <dbReference type="Pfam" id="PF09335"/>
    </source>
</evidence>
<accession>A0A940MRW9</accession>
<feature type="transmembrane region" description="Helical" evidence="1">
    <location>
        <begin position="94"/>
        <end position="116"/>
    </location>
</feature>
<dbReference type="Proteomes" id="UP000675940">
    <property type="component" value="Unassembled WGS sequence"/>
</dbReference>
<evidence type="ECO:0000313" key="4">
    <source>
        <dbReference type="Proteomes" id="UP000675940"/>
    </source>
</evidence>
<dbReference type="InterPro" id="IPR032816">
    <property type="entry name" value="VTT_dom"/>
</dbReference>
<protein>
    <submittedName>
        <fullName evidence="3">DedA family protein</fullName>
    </submittedName>
</protein>
<feature type="domain" description="VTT" evidence="2">
    <location>
        <begin position="30"/>
        <end position="141"/>
    </location>
</feature>
<keyword evidence="1" id="KW-1133">Transmembrane helix</keyword>
<keyword evidence="1" id="KW-0472">Membrane</keyword>
<feature type="transmembrane region" description="Helical" evidence="1">
    <location>
        <begin position="122"/>
        <end position="147"/>
    </location>
</feature>
<dbReference type="PANTHER" id="PTHR42709:SF4">
    <property type="entry name" value="INNER MEMBRANE PROTEIN YQAA"/>
    <property type="match status" value="1"/>
</dbReference>
<dbReference type="Pfam" id="PF09335">
    <property type="entry name" value="VTT_dom"/>
    <property type="match status" value="1"/>
</dbReference>
<proteinExistence type="predicted"/>
<organism evidence="3 4">
    <name type="scientific">Sagittula salina</name>
    <dbReference type="NCBI Taxonomy" id="2820268"/>
    <lineage>
        <taxon>Bacteria</taxon>
        <taxon>Pseudomonadati</taxon>
        <taxon>Pseudomonadota</taxon>
        <taxon>Alphaproteobacteria</taxon>
        <taxon>Rhodobacterales</taxon>
        <taxon>Roseobacteraceae</taxon>
        <taxon>Sagittula</taxon>
    </lineage>
</organism>
<evidence type="ECO:0000256" key="1">
    <source>
        <dbReference type="SAM" id="Phobius"/>
    </source>
</evidence>
<dbReference type="PANTHER" id="PTHR42709">
    <property type="entry name" value="ALKALINE PHOSPHATASE LIKE PROTEIN"/>
    <property type="match status" value="1"/>
</dbReference>
<keyword evidence="4" id="KW-1185">Reference proteome</keyword>
<comment type="caution">
    <text evidence="3">The sequence shown here is derived from an EMBL/GenBank/DDBJ whole genome shotgun (WGS) entry which is preliminary data.</text>
</comment>
<name>A0A940MRW9_9RHOB</name>
<reference evidence="3" key="1">
    <citation type="submission" date="2021-03" db="EMBL/GenBank/DDBJ databases">
        <title>Sagittula salina sp. nov. strain M10.9X isolated from the marine waste.</title>
        <authorList>
            <person name="Satari L."/>
            <person name="Molina-Menor E."/>
            <person name="Vidal-Verdu A."/>
            <person name="Pascual J."/>
            <person name="Pereto J."/>
            <person name="Porcar M."/>
        </authorList>
    </citation>
    <scope>NUCLEOTIDE SEQUENCE</scope>
    <source>
        <strain evidence="3">M10.9X</strain>
    </source>
</reference>
<evidence type="ECO:0000313" key="3">
    <source>
        <dbReference type="EMBL" id="MBP0483691.1"/>
    </source>
</evidence>
<dbReference type="EMBL" id="JAGISH010000008">
    <property type="protein sequence ID" value="MBP0483691.1"/>
    <property type="molecule type" value="Genomic_DNA"/>
</dbReference>
<sequence length="148" mass="16036">MDWAADAAALGGLFLAAFGAATVLPFQSELVFAGLQAAGKWPLWQLVVVASIGNTLGSVVNYGMGVALERFRHRRWFPASEAQLDRAQRWYARWGVWSLLLSWAPLGDAITLAAGIMRTPLLLFVVLVGFAKTVRYVVFAWVAAGVIG</sequence>
<keyword evidence="1" id="KW-0812">Transmembrane</keyword>
<feature type="transmembrane region" description="Helical" evidence="1">
    <location>
        <begin position="41"/>
        <end position="68"/>
    </location>
</feature>
<dbReference type="InterPro" id="IPR051311">
    <property type="entry name" value="DedA_domain"/>
</dbReference>
<gene>
    <name evidence="3" type="ORF">J5474_14505</name>
</gene>
<dbReference type="AlphaFoldDB" id="A0A940MRW9"/>
<dbReference type="RefSeq" id="WP_209361643.1">
    <property type="nucleotide sequence ID" value="NZ_JAGISH010000008.1"/>
</dbReference>